<keyword evidence="8" id="KW-0963">Cytoplasm</keyword>
<dbReference type="KEGG" id="euc:EC1_03720"/>
<keyword evidence="4 8" id="KW-0547">Nucleotide-binding</keyword>
<dbReference type="EMBL" id="FP929041">
    <property type="protein sequence ID" value="CBK88074.1"/>
    <property type="molecule type" value="Genomic_DNA"/>
</dbReference>
<dbReference type="Gene3D" id="3.40.440.10">
    <property type="entry name" value="Adenylosuccinate Synthetase, subunit A, domain 1"/>
    <property type="match status" value="1"/>
</dbReference>
<dbReference type="InterPro" id="IPR027417">
    <property type="entry name" value="P-loop_NTPase"/>
</dbReference>
<evidence type="ECO:0000256" key="10">
    <source>
        <dbReference type="RuleBase" id="RU000520"/>
    </source>
</evidence>
<dbReference type="HAMAP" id="MF_00011">
    <property type="entry name" value="Adenylosucc_synth"/>
    <property type="match status" value="1"/>
</dbReference>
<comment type="pathway">
    <text evidence="8 10">Purine metabolism; AMP biosynthesis via de novo pathway; AMP from IMP: step 1/2.</text>
</comment>
<dbReference type="SMART" id="SM00788">
    <property type="entry name" value="Adenylsucc_synt"/>
    <property type="match status" value="1"/>
</dbReference>
<dbReference type="GO" id="GO:0005525">
    <property type="term" value="F:GTP binding"/>
    <property type="evidence" value="ECO:0007669"/>
    <property type="project" value="UniProtKB-UniRule"/>
</dbReference>
<feature type="binding site" evidence="8">
    <location>
        <position position="40"/>
    </location>
    <ligand>
        <name>Mg(2+)</name>
        <dbReference type="ChEBI" id="CHEBI:18420"/>
    </ligand>
</feature>
<name>D4JD02_9FIRM</name>
<dbReference type="InterPro" id="IPR033128">
    <property type="entry name" value="Adenylosuccin_syn_Lys_AS"/>
</dbReference>
<evidence type="ECO:0000256" key="7">
    <source>
        <dbReference type="ARBA" id="ARBA00023134"/>
    </source>
</evidence>
<comment type="function">
    <text evidence="8">Plays an important role in the de novo pathway of purine nucleotide biosynthesis. Catalyzes the first committed step in the biosynthesis of AMP from IMP.</text>
</comment>
<keyword evidence="3 8" id="KW-0479">Metal-binding</keyword>
<comment type="cofactor">
    <cofactor evidence="8">
        <name>Mg(2+)</name>
        <dbReference type="ChEBI" id="CHEBI:18420"/>
    </cofactor>
    <text evidence="8">Binds 1 Mg(2+) ion per subunit.</text>
</comment>
<dbReference type="PANTHER" id="PTHR11846">
    <property type="entry name" value="ADENYLOSUCCINATE SYNTHETASE"/>
    <property type="match status" value="1"/>
</dbReference>
<dbReference type="PANTHER" id="PTHR11846:SF0">
    <property type="entry name" value="ADENYLOSUCCINATE SYNTHETASE"/>
    <property type="match status" value="1"/>
</dbReference>
<feature type="active site" evidence="9">
    <location>
        <position position="138"/>
    </location>
</feature>
<reference evidence="11 12" key="1">
    <citation type="submission" date="2010-03" db="EMBL/GenBank/DDBJ databases">
        <title>The genome sequence of Eubacterium cylindroides T2-87.</title>
        <authorList>
            <consortium name="metaHIT consortium -- http://www.metahit.eu/"/>
            <person name="Pajon A."/>
            <person name="Turner K."/>
            <person name="Parkhill J."/>
            <person name="Duncan S."/>
            <person name="Flint H."/>
        </authorList>
    </citation>
    <scope>NUCLEOTIDE SEQUENCE [LARGE SCALE GENOMIC DNA]</scope>
    <source>
        <strain evidence="11 12">T2-87</strain>
    </source>
</reference>
<organism evidence="11 12">
    <name type="scientific">Faecalitalea cylindroides T2-87</name>
    <dbReference type="NCBI Taxonomy" id="717960"/>
    <lineage>
        <taxon>Bacteria</taxon>
        <taxon>Bacillati</taxon>
        <taxon>Bacillota</taxon>
        <taxon>Erysipelotrichia</taxon>
        <taxon>Erysipelotrichales</taxon>
        <taxon>Erysipelotrichaceae</taxon>
        <taxon>Faecalitalea</taxon>
    </lineage>
</organism>
<comment type="similarity">
    <text evidence="8 10">Belongs to the adenylosuccinate synthetase family.</text>
</comment>
<dbReference type="InterPro" id="IPR018220">
    <property type="entry name" value="Adenylosuccin_syn_GTP-bd"/>
</dbReference>
<dbReference type="InterPro" id="IPR042110">
    <property type="entry name" value="Adenylosuccinate_synth_dom2"/>
</dbReference>
<dbReference type="GO" id="GO:0005737">
    <property type="term" value="C:cytoplasm"/>
    <property type="evidence" value="ECO:0007669"/>
    <property type="project" value="UniProtKB-SubCell"/>
</dbReference>
<dbReference type="PROSITE" id="PS01266">
    <property type="entry name" value="ADENYLOSUCCIN_SYN_1"/>
    <property type="match status" value="1"/>
</dbReference>
<feature type="binding site" evidence="8">
    <location>
        <begin position="40"/>
        <end position="42"/>
    </location>
    <ligand>
        <name>GTP</name>
        <dbReference type="ChEBI" id="CHEBI:37565"/>
    </ligand>
</feature>
<dbReference type="PROSITE" id="PS00513">
    <property type="entry name" value="ADENYLOSUCCIN_SYN_2"/>
    <property type="match status" value="1"/>
</dbReference>
<dbReference type="STRING" id="717960.EC1_03720"/>
<feature type="binding site" description="in other chain" evidence="8">
    <location>
        <begin position="38"/>
        <end position="41"/>
    </location>
    <ligand>
        <name>IMP</name>
        <dbReference type="ChEBI" id="CHEBI:58053"/>
        <note>ligand shared between dimeric partners</note>
    </ligand>
</feature>
<comment type="caution">
    <text evidence="8">Lacks conserved residue(s) required for the propagation of feature annotation.</text>
</comment>
<dbReference type="FunFam" id="1.10.300.10:FF:000001">
    <property type="entry name" value="Adenylosuccinate synthetase"/>
    <property type="match status" value="1"/>
</dbReference>
<dbReference type="SUPFAM" id="SSF52540">
    <property type="entry name" value="P-loop containing nucleoside triphosphate hydrolases"/>
    <property type="match status" value="1"/>
</dbReference>
<dbReference type="UniPathway" id="UPA00075">
    <property type="reaction ID" value="UER00335"/>
</dbReference>
<evidence type="ECO:0000256" key="5">
    <source>
        <dbReference type="ARBA" id="ARBA00022755"/>
    </source>
</evidence>
<feature type="binding site" description="in other chain" evidence="8">
    <location>
        <position position="127"/>
    </location>
    <ligand>
        <name>IMP</name>
        <dbReference type="ChEBI" id="CHEBI:58053"/>
        <note>ligand shared between dimeric partners</note>
    </ligand>
</feature>
<dbReference type="GO" id="GO:0044208">
    <property type="term" value="P:'de novo' AMP biosynthetic process"/>
    <property type="evidence" value="ECO:0007669"/>
    <property type="project" value="UniProtKB-UniRule"/>
</dbReference>
<evidence type="ECO:0000256" key="8">
    <source>
        <dbReference type="HAMAP-Rule" id="MF_00011"/>
    </source>
</evidence>
<dbReference type="InterPro" id="IPR042109">
    <property type="entry name" value="Adenylosuccinate_synth_dom1"/>
</dbReference>
<feature type="binding site" evidence="8">
    <location>
        <position position="141"/>
    </location>
    <ligand>
        <name>IMP</name>
        <dbReference type="ChEBI" id="CHEBI:58053"/>
        <note>ligand shared between dimeric partners</note>
    </ligand>
</feature>
<feature type="binding site" evidence="8">
    <location>
        <position position="13"/>
    </location>
    <ligand>
        <name>Mg(2+)</name>
        <dbReference type="ChEBI" id="CHEBI:18420"/>
    </ligand>
</feature>
<sequence>MSSQVVVGTQWGDEGKGKIVDVLAEKADMIVRFQGGDNAGHTVIVNGKKYVLHLLPSGVLHEEATCVIGPGVVCNPFVLLEEMQHLEEGGLKCDHIVISDRAQMLMPYHRYQDQLEEEAANSKIGTTKRGIGPCYADKYARRGIRFHEFINFETFKVRLKGVFRF</sequence>
<keyword evidence="7 8" id="KW-0342">GTP-binding</keyword>
<evidence type="ECO:0000313" key="11">
    <source>
        <dbReference type="EMBL" id="CBK88074.1"/>
    </source>
</evidence>
<dbReference type="Pfam" id="PF00709">
    <property type="entry name" value="Adenylsucc_synt"/>
    <property type="match status" value="1"/>
</dbReference>
<dbReference type="GO" id="GO:0046040">
    <property type="term" value="P:IMP metabolic process"/>
    <property type="evidence" value="ECO:0007669"/>
    <property type="project" value="TreeGrafter"/>
</dbReference>
<reference evidence="11 12" key="2">
    <citation type="submission" date="2010-03" db="EMBL/GenBank/DDBJ databases">
        <authorList>
            <person name="Pajon A."/>
        </authorList>
    </citation>
    <scope>NUCLEOTIDE SEQUENCE [LARGE SCALE GENOMIC DNA]</scope>
    <source>
        <strain evidence="11 12">T2-87</strain>
    </source>
</reference>
<feature type="binding site" description="in other chain" evidence="8">
    <location>
        <begin position="13"/>
        <end position="16"/>
    </location>
    <ligand>
        <name>IMP</name>
        <dbReference type="ChEBI" id="CHEBI:58053"/>
        <note>ligand shared between dimeric partners</note>
    </ligand>
</feature>
<feature type="active site" description="Proton donor" evidence="8">
    <location>
        <position position="41"/>
    </location>
</feature>
<protein>
    <recommendedName>
        <fullName evidence="8 10">Adenylosuccinate synthetase</fullName>
        <shortName evidence="8">AMPSase</shortName>
        <shortName evidence="8">AdSS</shortName>
        <ecNumber evidence="8 10">6.3.4.4</ecNumber>
    </recommendedName>
    <alternativeName>
        <fullName evidence="8">IMP--aspartate ligase</fullName>
    </alternativeName>
</protein>
<evidence type="ECO:0000256" key="1">
    <source>
        <dbReference type="ARBA" id="ARBA00011738"/>
    </source>
</evidence>
<comment type="catalytic activity">
    <reaction evidence="8 10">
        <text>IMP + L-aspartate + GTP = N(6)-(1,2-dicarboxyethyl)-AMP + GDP + phosphate + 2 H(+)</text>
        <dbReference type="Rhea" id="RHEA:15753"/>
        <dbReference type="ChEBI" id="CHEBI:15378"/>
        <dbReference type="ChEBI" id="CHEBI:29991"/>
        <dbReference type="ChEBI" id="CHEBI:37565"/>
        <dbReference type="ChEBI" id="CHEBI:43474"/>
        <dbReference type="ChEBI" id="CHEBI:57567"/>
        <dbReference type="ChEBI" id="CHEBI:58053"/>
        <dbReference type="ChEBI" id="CHEBI:58189"/>
        <dbReference type="EC" id="6.3.4.4"/>
    </reaction>
</comment>
<dbReference type="HOGENOM" id="CLU_095162_1_0_9"/>
<comment type="subcellular location">
    <subcellularLocation>
        <location evidence="8">Cytoplasm</location>
    </subcellularLocation>
</comment>
<dbReference type="AlphaFoldDB" id="D4JD02"/>
<evidence type="ECO:0000256" key="2">
    <source>
        <dbReference type="ARBA" id="ARBA00022598"/>
    </source>
</evidence>
<keyword evidence="2 8" id="KW-0436">Ligase</keyword>
<evidence type="ECO:0000256" key="4">
    <source>
        <dbReference type="ARBA" id="ARBA00022741"/>
    </source>
</evidence>
<evidence type="ECO:0000256" key="6">
    <source>
        <dbReference type="ARBA" id="ARBA00022842"/>
    </source>
</evidence>
<evidence type="ECO:0000256" key="9">
    <source>
        <dbReference type="PROSITE-ProRule" id="PRU10134"/>
    </source>
</evidence>
<gene>
    <name evidence="8" type="primary">purA</name>
    <name evidence="11" type="ORF">EC1_03720</name>
</gene>
<dbReference type="GO" id="GO:0000287">
    <property type="term" value="F:magnesium ion binding"/>
    <property type="evidence" value="ECO:0007669"/>
    <property type="project" value="UniProtKB-UniRule"/>
</dbReference>
<dbReference type="EC" id="6.3.4.4" evidence="8 10"/>
<comment type="subunit">
    <text evidence="1 8">Homodimer.</text>
</comment>
<feature type="binding site" evidence="8">
    <location>
        <begin position="12"/>
        <end position="18"/>
    </location>
    <ligand>
        <name>GTP</name>
        <dbReference type="ChEBI" id="CHEBI:37565"/>
    </ligand>
</feature>
<evidence type="ECO:0000313" key="12">
    <source>
        <dbReference type="Proteomes" id="UP000008801"/>
    </source>
</evidence>
<dbReference type="Proteomes" id="UP000008801">
    <property type="component" value="Chromosome"/>
</dbReference>
<proteinExistence type="inferred from homology"/>
<feature type="active site" description="Proton acceptor" evidence="8">
    <location>
        <position position="13"/>
    </location>
</feature>
<keyword evidence="5 8" id="KW-0658">Purine biosynthesis</keyword>
<dbReference type="Gene3D" id="1.10.300.10">
    <property type="entry name" value="Adenylosuccinate Synthetase, subunit A, domain 2"/>
    <property type="match status" value="1"/>
</dbReference>
<dbReference type="InterPro" id="IPR001114">
    <property type="entry name" value="Adenylosuccinate_synthetase"/>
</dbReference>
<evidence type="ECO:0000256" key="3">
    <source>
        <dbReference type="ARBA" id="ARBA00022723"/>
    </source>
</evidence>
<keyword evidence="6 8" id="KW-0460">Magnesium</keyword>
<dbReference type="PATRIC" id="fig|717960.3.peg.1732"/>
<dbReference type="GO" id="GO:0004019">
    <property type="term" value="F:adenylosuccinate synthase activity"/>
    <property type="evidence" value="ECO:0007669"/>
    <property type="project" value="UniProtKB-UniRule"/>
</dbReference>
<accession>D4JD02</accession>